<accession>A0ACC0UHJ6</accession>
<keyword evidence="2" id="KW-1185">Reference proteome</keyword>
<evidence type="ECO:0000313" key="1">
    <source>
        <dbReference type="EMBL" id="KAI9511011.1"/>
    </source>
</evidence>
<name>A0ACC0UHJ6_9AGAM</name>
<dbReference type="Proteomes" id="UP001207468">
    <property type="component" value="Unassembled WGS sequence"/>
</dbReference>
<gene>
    <name evidence="1" type="ORF">F5148DRAFT_1274479</name>
</gene>
<organism evidence="1 2">
    <name type="scientific">Russula earlei</name>
    <dbReference type="NCBI Taxonomy" id="71964"/>
    <lineage>
        <taxon>Eukaryota</taxon>
        <taxon>Fungi</taxon>
        <taxon>Dikarya</taxon>
        <taxon>Basidiomycota</taxon>
        <taxon>Agaricomycotina</taxon>
        <taxon>Agaricomycetes</taxon>
        <taxon>Russulales</taxon>
        <taxon>Russulaceae</taxon>
        <taxon>Russula</taxon>
    </lineage>
</organism>
<protein>
    <submittedName>
        <fullName evidence="1">Uncharacterized protein</fullName>
    </submittedName>
</protein>
<evidence type="ECO:0000313" key="2">
    <source>
        <dbReference type="Proteomes" id="UP001207468"/>
    </source>
</evidence>
<dbReference type="EMBL" id="JAGFNK010000029">
    <property type="protein sequence ID" value="KAI9511011.1"/>
    <property type="molecule type" value="Genomic_DNA"/>
</dbReference>
<proteinExistence type="predicted"/>
<comment type="caution">
    <text evidence="1">The sequence shown here is derived from an EMBL/GenBank/DDBJ whole genome shotgun (WGS) entry which is preliminary data.</text>
</comment>
<reference evidence="1" key="1">
    <citation type="submission" date="2021-03" db="EMBL/GenBank/DDBJ databases">
        <title>Evolutionary priming and transition to the ectomycorrhizal habit in an iconic lineage of mushroom-forming fungi: is preadaptation a requirement?</title>
        <authorList>
            <consortium name="DOE Joint Genome Institute"/>
            <person name="Looney B.P."/>
            <person name="Miyauchi S."/>
            <person name="Morin E."/>
            <person name="Drula E."/>
            <person name="Courty P.E."/>
            <person name="Chicoki N."/>
            <person name="Fauchery L."/>
            <person name="Kohler A."/>
            <person name="Kuo A."/>
            <person name="LaButti K."/>
            <person name="Pangilinan J."/>
            <person name="Lipzen A."/>
            <person name="Riley R."/>
            <person name="Andreopoulos W."/>
            <person name="He G."/>
            <person name="Johnson J."/>
            <person name="Barry K.W."/>
            <person name="Grigoriev I.V."/>
            <person name="Nagy L."/>
            <person name="Hibbett D."/>
            <person name="Henrissat B."/>
            <person name="Matheny P.B."/>
            <person name="Labbe J."/>
            <person name="Martin A.F."/>
        </authorList>
    </citation>
    <scope>NUCLEOTIDE SEQUENCE</scope>
    <source>
        <strain evidence="1">BPL698</strain>
    </source>
</reference>
<sequence length="2000" mass="223140">MDLAEEIIGMYHLLELISESGSNGCVDKVVIAQDSLKRFINGMCPGSYASVTKVDFKALDLLTIKPLGVYGSKAEIVRFLRSLDAVNENMYTILCFPKISCSLSLLFVGSRPTLSSGLYMLEVGHADSIQKCHYVIYWPEDSTWDDSAPSSVCRNRVTFMRYLTKICDQVVALLSEEFSASLVWGNEDSDSDSVDMDPGDDDSRLFTYEVEKRNEQEESAVLRPGFQMNSRHISRYVAPAGCSVDPFAFVPSLIHGETAQGFWTASYVPPTTQTNSLDERSYTELSLKQLLWTWYSCYLRNENALVLSDSLDENAVRILVDVALSPIFPKQCEGWRAVTRDTREQFRQELIGKQETACKKLRFQEASLVSALRDAVVDDVIKIFPSKLERPKIGDFRRSIPKFGDIYRQHVGKAKFDVVKGANFKALKERLVFVRRLLKEHKELSPENRTELIQAILSDGDLRRAQQIFPQSDKHKEAGKGYLSVISDWWYSPRGTDEDSLRKEMTKMANAVSDSKFLQELKGIDDDDLAAITREALTVKNMTHAMLWAQEEGCKSSIRLEVEAKERKALSSGLVTFIRDINKSAVGRRNSVEPVEPRLKFLIHLMDLTSDDKHNMQSNPKHVPHPVVSDRRSVPFHLPLGLHIVYESNVIRFLVCRLKLFLSFHKLLAKEKFLLVLADRDKHRAKPIKTLNRDKVGEDLLFAYDETKRTLAVCASAKMQLHAFVFDETFRTLQGQGSVISLAPWYSQAGTSIQQMSSVCGSDEVVLVNSNAQIRIFSFVTQQLRPASLQLTSLPHGSCLLVVRSQDGKPSLTAYHWETFGTNDGISLEIPTFRLEGAVVTSIARRGCVFLLALDIGGQCVNSAAIDITKKVTEVVFQEKAYRNTSSSSARQTQHNSLLDCHKEVWTRFPVVPAVKRRTITSFSEREPKGLTFVCENPTKQFALYFSDLIQEFVRTIRKPTGDELRGIKVSATDFKSFREETPSNPNRNVSQYRLGEWLVDLLCLIPIHIAVCRENRFIPLANGVISSDLERSLLGADVNQIVDKLSFGWYESIFQSYMAKMPVKVVSSMGQQSVGKSFSLNHLVDTSFAGSAMRTTEGVWMSVTPTDEELIVALDFEGVDTVERSPQEDTLLVLFNTAISNLVLFRNNFALGRDISGLFQSFQSSASVLDPAANPSLFQSTLVIIIKVSVTCRFSSKFQKIVEQEQDANFISRLHGGKLNIIPWPVIESKEFYKLFTTLKKRLDQQKVSHPTAGEFLHTIKILMAKIKANDWGALSQTMAEHRAKSLSALLLNALTTGFSEIEPELEPLKDLNTDVILPSNDTTAIFAIFEGEQVQPVDIERHLAALLNPRRPSVPRQHIPDSEWIAELKSYLDELVDLRVNHVRTWLDCNLGRFQGGNAAIEDLRRRFGHMVIEMKTNVQLCGAQCASCLLLCVRSRLHEGDHSCNTTHKCVHNCDFCEDDVKICGTSAGHPGKHVCAVTAHLCGEPCKLSGRRGCLEDCTKVPRHADDDHMCSALVHMCGEDHKTHSCDTRLCPSTCELCKRLCDESHLHGLTSGAHHLCGEAHTCSALCSEKGICQIETAPQSIQATFTGRHETFQYTKRLQCVMTIPPGKTSHEGSHIHSKEDRPFHFCEARCENCSYFCTLPLGHAQQEHETSHGSMTQTRWAVDGPDGTSLELGGRKFSSNDEGAPMMCNLICSSIGRHVHIDYCRTEQGGRCDGAEVQHLNARMTPNPDRLKDAVTHGLYWRRMGPEHSGTPAGTGKPSYCTLPISASMASTDRQPLANAPMTHRIQQSANNRLGAVYSSLYSFWSARHVATMAGRQTAGARRDAYSLILFNEKATNILTNDFTSSPDQLLGIVLSSRASGGTRFLEALRAGQAVMEQNWSTERTPIMIFLSDGECAVPDSAIQDVCRSAVRLGKPLSFHSISFGPDTSSAYLRKMATLALGIQNNAPRDPLMPQAGSIPSSYSIALDTVRLAETFLGIAESLRKPRGSLMC</sequence>